<reference evidence="10" key="2">
    <citation type="submission" date="2022-05" db="EMBL/GenBank/DDBJ databases">
        <authorList>
            <person name="Kim J.-S."/>
            <person name="Lee K."/>
            <person name="Suh M."/>
            <person name="Eom M."/>
            <person name="Kim J.-S."/>
            <person name="Kim D.-S."/>
            <person name="Ko S.-H."/>
            <person name="Shin Y."/>
            <person name="Lee J.-S."/>
        </authorList>
    </citation>
    <scope>NUCLEOTIDE SEQUENCE</scope>
    <source>
        <strain evidence="10">N237</strain>
    </source>
</reference>
<evidence type="ECO:0000256" key="4">
    <source>
        <dbReference type="ARBA" id="ARBA00022692"/>
    </source>
</evidence>
<sequence>MQTIARFAVRRRWWVVGAWVLFIVAMQALLAGLGGATYKDDFKLPHTETETVARLLTSAGLDAQNGASGTMVLHALGGSAVTDHQQQVLPALTALCGNGKGLASVSSPYGLITCTNGKGALSADPAAAGRAASLVSQDKSIGIVDLNWAASQPSISDMTDTIVQLKSLRSSSLQVEFTGAAFNGLKIDDNSGPTVNPEMIGFLAALVILALVFRTVGATVLPLASAIAAMGSGLALIGLLSHAMSVATFANSLALLMILGVGVDYALFIVTRHRRNLLRGMPVEESIVNAINTSGRAVLFAGTTVCIALLGLWALQVSFLYGVSLGTAIGVALTMLASLTLLPALLAALGLKVLPRKQRRAVRAGEFDMSEHHGFWYRWARYIQRFRIPAGIVAAGVLVLLAIPFFSMQLGSSDQGSDPKATTTRKGYDLIAQGFGKGYNSNLTLVINGPGATDQAFLSQVGSTLKTVPNVAPASVQPVPTGKNIALIAFKTTTSPQDVKTTQVVKTLRSTVLPPLYRGTANHVYVYGQTAIFVDFTKVLSAKMPLFFIAVIGLSFLLLLVAFRSLVVPLTAAVMNLLAAGASFGIVVAVFQWGWLAEPLGIGGGGPIFPFIPVMFFAILFGLSMDYQVFLVSRMHEEWLHSQDNKRAITVGQGETGGIITAAAIIMIAVFGGFIIDDNRIVKLLGIGLASAVFLDAFVVRTVLVPSIMHVIGKANWFYPSWLDKVTPRVSIEAADDATVASDEPGSEPNREYAPV</sequence>
<feature type="transmembrane region" description="Helical" evidence="8">
    <location>
        <begin position="654"/>
        <end position="676"/>
    </location>
</feature>
<feature type="transmembrane region" description="Helical" evidence="8">
    <location>
        <begin position="12"/>
        <end position="33"/>
    </location>
</feature>
<keyword evidence="4 8" id="KW-0812">Transmembrane</keyword>
<evidence type="ECO:0000256" key="1">
    <source>
        <dbReference type="ARBA" id="ARBA00004651"/>
    </source>
</evidence>
<protein>
    <submittedName>
        <fullName evidence="10">MMPL family transporter</fullName>
    </submittedName>
</protein>
<dbReference type="InterPro" id="IPR050545">
    <property type="entry name" value="Mycobact_MmpL"/>
</dbReference>
<feature type="transmembrane region" description="Helical" evidence="8">
    <location>
        <begin position="574"/>
        <end position="596"/>
    </location>
</feature>
<evidence type="ECO:0000256" key="5">
    <source>
        <dbReference type="ARBA" id="ARBA00022989"/>
    </source>
</evidence>
<dbReference type="Proteomes" id="UP001056336">
    <property type="component" value="Chromosome"/>
</dbReference>
<evidence type="ECO:0000313" key="10">
    <source>
        <dbReference type="EMBL" id="UQX89791.1"/>
    </source>
</evidence>
<name>A0ABY4R3V4_9ACTN</name>
<feature type="transmembrane region" description="Helical" evidence="8">
    <location>
        <begin position="249"/>
        <end position="271"/>
    </location>
</feature>
<dbReference type="Gene3D" id="1.20.1640.10">
    <property type="entry name" value="Multidrug efflux transporter AcrB transmembrane domain"/>
    <property type="match status" value="2"/>
</dbReference>
<evidence type="ECO:0000256" key="6">
    <source>
        <dbReference type="ARBA" id="ARBA00023136"/>
    </source>
</evidence>
<dbReference type="RefSeq" id="WP_249773687.1">
    <property type="nucleotide sequence ID" value="NZ_CP097332.1"/>
</dbReference>
<proteinExistence type="inferred from homology"/>
<feature type="transmembrane region" description="Helical" evidence="8">
    <location>
        <begin position="297"/>
        <end position="321"/>
    </location>
</feature>
<keyword evidence="11" id="KW-1185">Reference proteome</keyword>
<feature type="transmembrane region" description="Helical" evidence="8">
    <location>
        <begin position="388"/>
        <end position="407"/>
    </location>
</feature>
<evidence type="ECO:0000256" key="8">
    <source>
        <dbReference type="SAM" id="Phobius"/>
    </source>
</evidence>
<feature type="transmembrane region" description="Helical" evidence="8">
    <location>
        <begin position="546"/>
        <end position="567"/>
    </location>
</feature>
<keyword evidence="6 8" id="KW-0472">Membrane</keyword>
<reference evidence="10" key="1">
    <citation type="journal article" date="2018" name="Int. J. Syst. Evol. Microbiol.">
        <title>Jatrophihabitans telluris sp. nov., isolated from sediment soil of lava forest wetlands and the emended description of the genus Jatrophihabitans.</title>
        <authorList>
            <person name="Lee K.C."/>
            <person name="Suh M.K."/>
            <person name="Eom M.K."/>
            <person name="Kim K.K."/>
            <person name="Kim J.S."/>
            <person name="Kim D.S."/>
            <person name="Ko S.H."/>
            <person name="Shin Y.K."/>
            <person name="Lee J.S."/>
        </authorList>
    </citation>
    <scope>NUCLEOTIDE SEQUENCE</scope>
    <source>
        <strain evidence="10">N237</strain>
    </source>
</reference>
<keyword evidence="3" id="KW-1003">Cell membrane</keyword>
<dbReference type="EMBL" id="CP097332">
    <property type="protein sequence ID" value="UQX89791.1"/>
    <property type="molecule type" value="Genomic_DNA"/>
</dbReference>
<feature type="transmembrane region" description="Helical" evidence="8">
    <location>
        <begin position="608"/>
        <end position="633"/>
    </location>
</feature>
<evidence type="ECO:0000256" key="2">
    <source>
        <dbReference type="ARBA" id="ARBA00010157"/>
    </source>
</evidence>
<dbReference type="PANTHER" id="PTHR33406">
    <property type="entry name" value="MEMBRANE PROTEIN MJ1562-RELATED"/>
    <property type="match status" value="1"/>
</dbReference>
<feature type="transmembrane region" description="Helical" evidence="8">
    <location>
        <begin position="682"/>
        <end position="704"/>
    </location>
</feature>
<dbReference type="InterPro" id="IPR004869">
    <property type="entry name" value="MMPL_dom"/>
</dbReference>
<feature type="transmembrane region" description="Helical" evidence="8">
    <location>
        <begin position="223"/>
        <end position="243"/>
    </location>
</feature>
<evidence type="ECO:0000256" key="7">
    <source>
        <dbReference type="SAM" id="MobiDB-lite"/>
    </source>
</evidence>
<feature type="transmembrane region" description="Helical" evidence="8">
    <location>
        <begin position="327"/>
        <end position="351"/>
    </location>
</feature>
<dbReference type="PANTHER" id="PTHR33406:SF11">
    <property type="entry name" value="MEMBRANE PROTEIN SCO6666-RELATED"/>
    <property type="match status" value="1"/>
</dbReference>
<accession>A0ABY4R3V4</accession>
<organism evidence="10 11">
    <name type="scientific">Jatrophihabitans telluris</name>
    <dbReference type="NCBI Taxonomy" id="2038343"/>
    <lineage>
        <taxon>Bacteria</taxon>
        <taxon>Bacillati</taxon>
        <taxon>Actinomycetota</taxon>
        <taxon>Actinomycetes</taxon>
        <taxon>Jatrophihabitantales</taxon>
        <taxon>Jatrophihabitantaceae</taxon>
        <taxon>Jatrophihabitans</taxon>
    </lineage>
</organism>
<keyword evidence="5 8" id="KW-1133">Transmembrane helix</keyword>
<comment type="similarity">
    <text evidence="2">Belongs to the resistance-nodulation-cell division (RND) (TC 2.A.6) family. MmpL subfamily.</text>
</comment>
<dbReference type="InterPro" id="IPR000731">
    <property type="entry name" value="SSD"/>
</dbReference>
<feature type="transmembrane region" description="Helical" evidence="8">
    <location>
        <begin position="199"/>
        <end position="216"/>
    </location>
</feature>
<evidence type="ECO:0000259" key="9">
    <source>
        <dbReference type="PROSITE" id="PS50156"/>
    </source>
</evidence>
<dbReference type="PROSITE" id="PS50156">
    <property type="entry name" value="SSD"/>
    <property type="match status" value="1"/>
</dbReference>
<comment type="subcellular location">
    <subcellularLocation>
        <location evidence="1">Cell membrane</location>
        <topology evidence="1">Multi-pass membrane protein</topology>
    </subcellularLocation>
</comment>
<feature type="region of interest" description="Disordered" evidence="7">
    <location>
        <begin position="737"/>
        <end position="756"/>
    </location>
</feature>
<gene>
    <name evidence="10" type="ORF">M6D93_07255</name>
</gene>
<dbReference type="Pfam" id="PF03176">
    <property type="entry name" value="MMPL"/>
    <property type="match status" value="2"/>
</dbReference>
<dbReference type="SUPFAM" id="SSF82866">
    <property type="entry name" value="Multidrug efflux transporter AcrB transmembrane domain"/>
    <property type="match status" value="2"/>
</dbReference>
<evidence type="ECO:0000256" key="3">
    <source>
        <dbReference type="ARBA" id="ARBA00022475"/>
    </source>
</evidence>
<feature type="domain" description="SSD" evidence="9">
    <location>
        <begin position="223"/>
        <end position="348"/>
    </location>
</feature>
<evidence type="ECO:0000313" key="11">
    <source>
        <dbReference type="Proteomes" id="UP001056336"/>
    </source>
</evidence>